<dbReference type="GO" id="GO:0008137">
    <property type="term" value="F:NADH dehydrogenase (ubiquinone) activity"/>
    <property type="evidence" value="ECO:0007669"/>
    <property type="project" value="InterPro"/>
</dbReference>
<dbReference type="STRING" id="659014.SAMN04487996_102345"/>
<keyword evidence="7 12" id="KW-1278">Translocase</keyword>
<comment type="similarity">
    <text evidence="2 12 13">Belongs to the complex I subunit 3 family.</text>
</comment>
<comment type="function">
    <text evidence="12">NDH-1 shuttles electrons from NADH, via FMN and iron-sulfur (Fe-S) centers, to quinones in the respiratory chain. The immediate electron acceptor for the enzyme in this species is believed to be a menaquinone. Couples the redox reaction to proton translocation (for every two electrons transferred, four hydrogen ions are translocated across the cytoplasmic membrane), and thus conserves the redox energy in a proton gradient.</text>
</comment>
<keyword evidence="4 12" id="KW-1003">Cell membrane</keyword>
<evidence type="ECO:0000313" key="15">
    <source>
        <dbReference type="Proteomes" id="UP000198748"/>
    </source>
</evidence>
<feature type="transmembrane region" description="Helical" evidence="12">
    <location>
        <begin position="95"/>
        <end position="114"/>
    </location>
</feature>
<comment type="catalytic activity">
    <reaction evidence="12 13">
        <text>a quinone + NADH + 5 H(+)(in) = a quinol + NAD(+) + 4 H(+)(out)</text>
        <dbReference type="Rhea" id="RHEA:57888"/>
        <dbReference type="ChEBI" id="CHEBI:15378"/>
        <dbReference type="ChEBI" id="CHEBI:24646"/>
        <dbReference type="ChEBI" id="CHEBI:57540"/>
        <dbReference type="ChEBI" id="CHEBI:57945"/>
        <dbReference type="ChEBI" id="CHEBI:132124"/>
    </reaction>
</comment>
<comment type="subcellular location">
    <subcellularLocation>
        <location evidence="12 13">Cell membrane</location>
        <topology evidence="12 13">Multi-pass membrane protein</topology>
    </subcellularLocation>
    <subcellularLocation>
        <location evidence="1">Membrane</location>
        <topology evidence="1">Multi-pass membrane protein</topology>
    </subcellularLocation>
</comment>
<evidence type="ECO:0000313" key="14">
    <source>
        <dbReference type="EMBL" id="SDD85235.1"/>
    </source>
</evidence>
<feature type="transmembrane region" description="Helical" evidence="12">
    <location>
        <begin position="12"/>
        <end position="35"/>
    </location>
</feature>
<dbReference type="Pfam" id="PF00507">
    <property type="entry name" value="Oxidored_q4"/>
    <property type="match status" value="1"/>
</dbReference>
<dbReference type="InterPro" id="IPR038430">
    <property type="entry name" value="NDAH_ubi_oxred_su3_sf"/>
</dbReference>
<keyword evidence="11 12" id="KW-0472">Membrane</keyword>
<evidence type="ECO:0000256" key="7">
    <source>
        <dbReference type="ARBA" id="ARBA00022967"/>
    </source>
</evidence>
<dbReference type="EMBL" id="FNAN01000002">
    <property type="protein sequence ID" value="SDD85235.1"/>
    <property type="molecule type" value="Genomic_DNA"/>
</dbReference>
<dbReference type="RefSeq" id="WP_090146910.1">
    <property type="nucleotide sequence ID" value="NZ_FNAN01000002.1"/>
</dbReference>
<keyword evidence="9 12" id="KW-0520">NAD</keyword>
<dbReference type="GO" id="GO:0005886">
    <property type="term" value="C:plasma membrane"/>
    <property type="evidence" value="ECO:0007669"/>
    <property type="project" value="UniProtKB-SubCell"/>
</dbReference>
<evidence type="ECO:0000256" key="12">
    <source>
        <dbReference type="HAMAP-Rule" id="MF_01394"/>
    </source>
</evidence>
<dbReference type="AlphaFoldDB" id="A0A1G6Y6K8"/>
<dbReference type="GO" id="GO:0030964">
    <property type="term" value="C:NADH dehydrogenase complex"/>
    <property type="evidence" value="ECO:0007669"/>
    <property type="project" value="TreeGrafter"/>
</dbReference>
<dbReference type="HAMAP" id="MF_01394">
    <property type="entry name" value="NDH1_NuoA"/>
    <property type="match status" value="1"/>
</dbReference>
<accession>A0A1G6Y6K8</accession>
<keyword evidence="15" id="KW-1185">Reference proteome</keyword>
<evidence type="ECO:0000256" key="1">
    <source>
        <dbReference type="ARBA" id="ARBA00004141"/>
    </source>
</evidence>
<name>A0A1G6Y6K8_9BACT</name>
<evidence type="ECO:0000256" key="9">
    <source>
        <dbReference type="ARBA" id="ARBA00023027"/>
    </source>
</evidence>
<evidence type="ECO:0000256" key="2">
    <source>
        <dbReference type="ARBA" id="ARBA00008472"/>
    </source>
</evidence>
<evidence type="ECO:0000256" key="10">
    <source>
        <dbReference type="ARBA" id="ARBA00023075"/>
    </source>
</evidence>
<keyword evidence="8 12" id="KW-1133">Transmembrane helix</keyword>
<keyword evidence="5 12" id="KW-0812">Transmembrane</keyword>
<gene>
    <name evidence="12" type="primary">nuoA</name>
    <name evidence="14" type="ORF">SAMN04487996_102345</name>
</gene>
<dbReference type="InterPro" id="IPR000440">
    <property type="entry name" value="NADH_UbQ/plastoQ_OxRdtase_su3"/>
</dbReference>
<evidence type="ECO:0000256" key="4">
    <source>
        <dbReference type="ARBA" id="ARBA00022475"/>
    </source>
</evidence>
<comment type="subunit">
    <text evidence="12">NDH-1 is composed of 14 different subunits. Subunits NuoA, H, J, K, L, M, N constitute the membrane sector of the complex.</text>
</comment>
<evidence type="ECO:0000256" key="6">
    <source>
        <dbReference type="ARBA" id="ARBA00022719"/>
    </source>
</evidence>
<evidence type="ECO:0000256" key="13">
    <source>
        <dbReference type="RuleBase" id="RU003639"/>
    </source>
</evidence>
<dbReference type="GO" id="GO:0050136">
    <property type="term" value="F:NADH dehydrogenase (quinone) (non-electrogenic) activity"/>
    <property type="evidence" value="ECO:0007669"/>
    <property type="project" value="UniProtKB-UniRule"/>
</dbReference>
<dbReference type="PANTHER" id="PTHR11058">
    <property type="entry name" value="NADH-UBIQUINONE OXIDOREDUCTASE CHAIN 3"/>
    <property type="match status" value="1"/>
</dbReference>
<keyword evidence="10" id="KW-0830">Ubiquinone</keyword>
<dbReference type="PANTHER" id="PTHR11058:SF21">
    <property type="entry name" value="NADH-QUINONE OXIDOREDUCTASE SUBUNIT A"/>
    <property type="match status" value="1"/>
</dbReference>
<dbReference type="OrthoDB" id="9791970at2"/>
<dbReference type="InterPro" id="IPR023043">
    <property type="entry name" value="NAD(P)H_OxRDtase_bac/plastid"/>
</dbReference>
<protein>
    <recommendedName>
        <fullName evidence="12">NADH-quinone oxidoreductase subunit A</fullName>
        <ecNumber evidence="12">7.1.1.-</ecNumber>
    </recommendedName>
    <alternativeName>
        <fullName evidence="12">NADH dehydrogenase I subunit A</fullName>
    </alternativeName>
    <alternativeName>
        <fullName evidence="12">NDH-1 subunit A</fullName>
    </alternativeName>
    <alternativeName>
        <fullName evidence="12">NUO1</fullName>
    </alternativeName>
</protein>
<keyword evidence="3 12" id="KW-0813">Transport</keyword>
<organism evidence="14 15">
    <name type="scientific">Dyadobacter soli</name>
    <dbReference type="NCBI Taxonomy" id="659014"/>
    <lineage>
        <taxon>Bacteria</taxon>
        <taxon>Pseudomonadati</taxon>
        <taxon>Bacteroidota</taxon>
        <taxon>Cytophagia</taxon>
        <taxon>Cytophagales</taxon>
        <taxon>Spirosomataceae</taxon>
        <taxon>Dyadobacter</taxon>
    </lineage>
</organism>
<evidence type="ECO:0000256" key="11">
    <source>
        <dbReference type="ARBA" id="ARBA00023136"/>
    </source>
</evidence>
<keyword evidence="6 12" id="KW-0874">Quinone</keyword>
<dbReference type="Gene3D" id="1.20.58.1610">
    <property type="entry name" value="NADH:ubiquinone/plastoquinone oxidoreductase, chain 3"/>
    <property type="match status" value="1"/>
</dbReference>
<proteinExistence type="inferred from homology"/>
<dbReference type="GO" id="GO:0048038">
    <property type="term" value="F:quinone binding"/>
    <property type="evidence" value="ECO:0007669"/>
    <property type="project" value="UniProtKB-KW"/>
</dbReference>
<reference evidence="15" key="1">
    <citation type="submission" date="2016-10" db="EMBL/GenBank/DDBJ databases">
        <authorList>
            <person name="Varghese N."/>
            <person name="Submissions S."/>
        </authorList>
    </citation>
    <scope>NUCLEOTIDE SEQUENCE [LARGE SCALE GENOMIC DNA]</scope>
    <source>
        <strain evidence="15">DSM 25329</strain>
    </source>
</reference>
<dbReference type="Proteomes" id="UP000198748">
    <property type="component" value="Unassembled WGS sequence"/>
</dbReference>
<evidence type="ECO:0000256" key="5">
    <source>
        <dbReference type="ARBA" id="ARBA00022692"/>
    </source>
</evidence>
<sequence length="149" mass="16923">MDRLNASGTPGWPFWLYTLLVFALLTLIISLSYFLGQRHRTAASDQPYESGILETGSARLRFSAQFYLIAMMFVIFDIEVVFIVLWALAFRELGWPGYLGICVFIGLLFAVLIYEWSIGALNFGPDGKKILKAYRKMPKGQAYHELVAK</sequence>
<evidence type="ECO:0000256" key="8">
    <source>
        <dbReference type="ARBA" id="ARBA00022989"/>
    </source>
</evidence>
<dbReference type="EC" id="7.1.1.-" evidence="12"/>
<feature type="transmembrane region" description="Helical" evidence="12">
    <location>
        <begin position="66"/>
        <end position="89"/>
    </location>
</feature>
<evidence type="ECO:0000256" key="3">
    <source>
        <dbReference type="ARBA" id="ARBA00022448"/>
    </source>
</evidence>